<keyword evidence="1 3" id="KW-0597">Phosphoprotein</keyword>
<dbReference type="GO" id="GO:0000160">
    <property type="term" value="P:phosphorelay signal transduction system"/>
    <property type="evidence" value="ECO:0007669"/>
    <property type="project" value="InterPro"/>
</dbReference>
<dbReference type="PROSITE" id="PS50110">
    <property type="entry name" value="RESPONSE_REGULATORY"/>
    <property type="match status" value="1"/>
</dbReference>
<evidence type="ECO:0000256" key="1">
    <source>
        <dbReference type="ARBA" id="ARBA00022553"/>
    </source>
</evidence>
<dbReference type="EMBL" id="CP035758">
    <property type="protein sequence ID" value="QBD77650.1"/>
    <property type="molecule type" value="Genomic_DNA"/>
</dbReference>
<dbReference type="PROSITE" id="PS00622">
    <property type="entry name" value="HTH_LUXR_1"/>
    <property type="match status" value="1"/>
</dbReference>
<dbReference type="SUPFAM" id="SSF46894">
    <property type="entry name" value="C-terminal effector domain of the bipartite response regulators"/>
    <property type="match status" value="1"/>
</dbReference>
<gene>
    <name evidence="6" type="ORF">EPA93_17265</name>
</gene>
<keyword evidence="2" id="KW-0238">DNA-binding</keyword>
<name>A0A4P6JR34_KTERU</name>
<dbReference type="InterPro" id="IPR016032">
    <property type="entry name" value="Sig_transdc_resp-reg_C-effctor"/>
</dbReference>
<dbReference type="PROSITE" id="PS50043">
    <property type="entry name" value="HTH_LUXR_2"/>
    <property type="match status" value="1"/>
</dbReference>
<dbReference type="Proteomes" id="UP000290365">
    <property type="component" value="Chromosome"/>
</dbReference>
<dbReference type="CDD" id="cd17535">
    <property type="entry name" value="REC_NarL-like"/>
    <property type="match status" value="1"/>
</dbReference>
<organism evidence="6 7">
    <name type="scientific">Ktedonosporobacter rubrisoli</name>
    <dbReference type="NCBI Taxonomy" id="2509675"/>
    <lineage>
        <taxon>Bacteria</taxon>
        <taxon>Bacillati</taxon>
        <taxon>Chloroflexota</taxon>
        <taxon>Ktedonobacteria</taxon>
        <taxon>Ktedonobacterales</taxon>
        <taxon>Ktedonosporobacteraceae</taxon>
        <taxon>Ktedonosporobacter</taxon>
    </lineage>
</organism>
<evidence type="ECO:0000256" key="2">
    <source>
        <dbReference type="ARBA" id="ARBA00023125"/>
    </source>
</evidence>
<dbReference type="GO" id="GO:0006355">
    <property type="term" value="P:regulation of DNA-templated transcription"/>
    <property type="evidence" value="ECO:0007669"/>
    <property type="project" value="InterPro"/>
</dbReference>
<dbReference type="GO" id="GO:0003677">
    <property type="term" value="F:DNA binding"/>
    <property type="evidence" value="ECO:0007669"/>
    <property type="project" value="UniProtKB-KW"/>
</dbReference>
<feature type="domain" description="Response regulatory" evidence="5">
    <location>
        <begin position="7"/>
        <end position="124"/>
    </location>
</feature>
<protein>
    <submittedName>
        <fullName evidence="6">Response regulator transcription factor</fullName>
    </submittedName>
</protein>
<dbReference type="RefSeq" id="WP_129888704.1">
    <property type="nucleotide sequence ID" value="NZ_CP035758.1"/>
</dbReference>
<dbReference type="InterPro" id="IPR039420">
    <property type="entry name" value="WalR-like"/>
</dbReference>
<reference evidence="6 7" key="1">
    <citation type="submission" date="2019-01" db="EMBL/GenBank/DDBJ databases">
        <title>Ktedonosporobacter rubrisoli SCAWS-G2.</title>
        <authorList>
            <person name="Huang Y."/>
            <person name="Yan B."/>
        </authorList>
    </citation>
    <scope>NUCLEOTIDE SEQUENCE [LARGE SCALE GENOMIC DNA]</scope>
    <source>
        <strain evidence="6 7">SCAWS-G2</strain>
    </source>
</reference>
<keyword evidence="7" id="KW-1185">Reference proteome</keyword>
<dbReference type="Gene3D" id="3.40.50.2300">
    <property type="match status" value="1"/>
</dbReference>
<evidence type="ECO:0000313" key="7">
    <source>
        <dbReference type="Proteomes" id="UP000290365"/>
    </source>
</evidence>
<evidence type="ECO:0000256" key="3">
    <source>
        <dbReference type="PROSITE-ProRule" id="PRU00169"/>
    </source>
</evidence>
<accession>A0A4P6JR34</accession>
<feature type="modified residue" description="4-aspartylphosphate" evidence="3">
    <location>
        <position position="58"/>
    </location>
</feature>
<dbReference type="InterPro" id="IPR011006">
    <property type="entry name" value="CheY-like_superfamily"/>
</dbReference>
<sequence>MEQATISIVLADDHTMMREGTRRLLEEDPAFAIVGEARDGAEAIGLCRQFRPRVLVLDIAMKGMNGFAVAQNLLVEEKQQVGILVLTAYDQAAYVVTMLRMGVKGYWLKSASSNAIRQAIRDVAAGKRSIDPEVHQLLTEERSDVQFIDLLTSREQEVLQLVARGLRNSEISERLHVSIKTVETHLTSLYQKLNVQSRTEATALVQEQRLLFDNE</sequence>
<dbReference type="Pfam" id="PF00072">
    <property type="entry name" value="Response_reg"/>
    <property type="match status" value="1"/>
</dbReference>
<dbReference type="Pfam" id="PF00196">
    <property type="entry name" value="GerE"/>
    <property type="match status" value="1"/>
</dbReference>
<dbReference type="SUPFAM" id="SSF52172">
    <property type="entry name" value="CheY-like"/>
    <property type="match status" value="1"/>
</dbReference>
<evidence type="ECO:0000313" key="6">
    <source>
        <dbReference type="EMBL" id="QBD77650.1"/>
    </source>
</evidence>
<feature type="domain" description="HTH luxR-type" evidence="4">
    <location>
        <begin position="144"/>
        <end position="209"/>
    </location>
</feature>
<dbReference type="PANTHER" id="PTHR43214">
    <property type="entry name" value="TWO-COMPONENT RESPONSE REGULATOR"/>
    <property type="match status" value="1"/>
</dbReference>
<dbReference type="KEGG" id="kbs:EPA93_17265"/>
<dbReference type="OrthoDB" id="9809318at2"/>
<dbReference type="InterPro" id="IPR000792">
    <property type="entry name" value="Tscrpt_reg_LuxR_C"/>
</dbReference>
<dbReference type="SMART" id="SM00421">
    <property type="entry name" value="HTH_LUXR"/>
    <property type="match status" value="1"/>
</dbReference>
<proteinExistence type="predicted"/>
<dbReference type="AlphaFoldDB" id="A0A4P6JR34"/>
<dbReference type="InterPro" id="IPR058245">
    <property type="entry name" value="NreC/VraR/RcsB-like_REC"/>
</dbReference>
<evidence type="ECO:0000259" key="5">
    <source>
        <dbReference type="PROSITE" id="PS50110"/>
    </source>
</evidence>
<dbReference type="SMART" id="SM00448">
    <property type="entry name" value="REC"/>
    <property type="match status" value="1"/>
</dbReference>
<dbReference type="InterPro" id="IPR001789">
    <property type="entry name" value="Sig_transdc_resp-reg_receiver"/>
</dbReference>
<dbReference type="CDD" id="cd06170">
    <property type="entry name" value="LuxR_C_like"/>
    <property type="match status" value="1"/>
</dbReference>
<dbReference type="PRINTS" id="PR00038">
    <property type="entry name" value="HTHLUXR"/>
</dbReference>
<evidence type="ECO:0000259" key="4">
    <source>
        <dbReference type="PROSITE" id="PS50043"/>
    </source>
</evidence>